<sequence>MQPNKPHSYLDAFIASLVPRQTALDHMKDPPAPNVLPLPPGSPEAEHVRDLLLGADHDLRDDHAKAGAVNLSLAEAHLRRLVAEKGLTPPLEAATSGVRAAQKELAAGHTSRALSALADAVRAVTSGR</sequence>
<comment type="caution">
    <text evidence="1">The sequence shown here is derived from an EMBL/GenBank/DDBJ whole genome shotgun (WGS) entry which is preliminary data.</text>
</comment>
<protein>
    <submittedName>
        <fullName evidence="1">Uncharacterized protein</fullName>
    </submittedName>
</protein>
<organism evidence="1 2">
    <name type="scientific">Belnapia arida</name>
    <dbReference type="NCBI Taxonomy" id="2804533"/>
    <lineage>
        <taxon>Bacteria</taxon>
        <taxon>Pseudomonadati</taxon>
        <taxon>Pseudomonadota</taxon>
        <taxon>Alphaproteobacteria</taxon>
        <taxon>Acetobacterales</taxon>
        <taxon>Roseomonadaceae</taxon>
        <taxon>Belnapia</taxon>
    </lineage>
</organism>
<evidence type="ECO:0000313" key="1">
    <source>
        <dbReference type="EMBL" id="MBL6076816.1"/>
    </source>
</evidence>
<reference evidence="1 2" key="1">
    <citation type="submission" date="2021-01" db="EMBL/GenBank/DDBJ databases">
        <title>Belnapia mucosa sp. nov. and Belnapia arida sp. nov., isolated from the Tabernas Desert (Almeria, Spain).</title>
        <authorList>
            <person name="Molina-Menor E."/>
            <person name="Vidal-Verdu A."/>
            <person name="Calonge A."/>
            <person name="Satari L."/>
            <person name="Pereto J."/>
            <person name="Porcar M."/>
        </authorList>
    </citation>
    <scope>NUCLEOTIDE SEQUENCE [LARGE SCALE GENOMIC DNA]</scope>
    <source>
        <strain evidence="1 2">T18</strain>
    </source>
</reference>
<accession>A0ABS1TWK1</accession>
<dbReference type="EMBL" id="JAETWB010000001">
    <property type="protein sequence ID" value="MBL6076816.1"/>
    <property type="molecule type" value="Genomic_DNA"/>
</dbReference>
<gene>
    <name evidence="1" type="ORF">JMJ56_02280</name>
</gene>
<proteinExistence type="predicted"/>
<evidence type="ECO:0000313" key="2">
    <source>
        <dbReference type="Proteomes" id="UP000660885"/>
    </source>
</evidence>
<keyword evidence="2" id="KW-1185">Reference proteome</keyword>
<dbReference type="RefSeq" id="WP_202829980.1">
    <property type="nucleotide sequence ID" value="NZ_JAETWB010000001.1"/>
</dbReference>
<dbReference type="Proteomes" id="UP000660885">
    <property type="component" value="Unassembled WGS sequence"/>
</dbReference>
<name>A0ABS1TWK1_9PROT</name>